<dbReference type="Pfam" id="PF01290">
    <property type="entry name" value="Thymosin"/>
    <property type="match status" value="3"/>
</dbReference>
<dbReference type="InterPro" id="IPR001152">
    <property type="entry name" value="Beta-thymosin"/>
</dbReference>
<evidence type="ECO:0000313" key="6">
    <source>
        <dbReference type="Proteomes" id="UP000829354"/>
    </source>
</evidence>
<evidence type="ECO:0008006" key="7">
    <source>
        <dbReference type="Google" id="ProtNLM"/>
    </source>
</evidence>
<dbReference type="GO" id="GO:0007015">
    <property type="term" value="P:actin filament organization"/>
    <property type="evidence" value="ECO:0007669"/>
    <property type="project" value="InterPro"/>
</dbReference>
<dbReference type="PANTHER" id="PTHR20940:SF1">
    <property type="entry name" value="CIBOULOT, ISOFORM A"/>
    <property type="match status" value="1"/>
</dbReference>
<name>A0AAE9FCF0_CAEBR</name>
<dbReference type="SMART" id="SM00152">
    <property type="entry name" value="THY"/>
    <property type="match status" value="3"/>
</dbReference>
<comment type="similarity">
    <text evidence="2">Belongs to the thymosin beta family.</text>
</comment>
<sequence length="175" mass="19875">MMSQWRQESISHTETLLFTSNTFKMAAVTELPKMNQELAGAVREGLELKKVETNEKNILPTKEDVEVEKQHVERIHEIESFDSTKLHSTPVKEKVVLPSAEDIKQEKQHQKLTDGIQNFPSENLKKTETTEKNVLPSPTDIAREKTLQMAASFDKSALHHVETVVSNDVRVTDAQ</sequence>
<evidence type="ECO:0000256" key="4">
    <source>
        <dbReference type="ARBA" id="ARBA00023212"/>
    </source>
</evidence>
<dbReference type="PANTHER" id="PTHR20940">
    <property type="entry name" value="TETRA THYMOSIN"/>
    <property type="match status" value="1"/>
</dbReference>
<comment type="subcellular location">
    <subcellularLocation>
        <location evidence="1">Cytoplasm</location>
        <location evidence="1">Cytoskeleton</location>
    </subcellularLocation>
</comment>
<evidence type="ECO:0000313" key="5">
    <source>
        <dbReference type="EMBL" id="UMM43285.1"/>
    </source>
</evidence>
<proteinExistence type="inferred from homology"/>
<keyword evidence="3" id="KW-0963">Cytoplasm</keyword>
<dbReference type="GO" id="GO:0005856">
    <property type="term" value="C:cytoskeleton"/>
    <property type="evidence" value="ECO:0007669"/>
    <property type="project" value="UniProtKB-SubCell"/>
</dbReference>
<keyword evidence="4" id="KW-0206">Cytoskeleton</keyword>
<gene>
    <name evidence="5" type="ORF">L5515_018840</name>
</gene>
<dbReference type="Gene3D" id="1.20.5.520">
    <property type="entry name" value="Single helix bin"/>
    <property type="match status" value="3"/>
</dbReference>
<dbReference type="EMBL" id="CP092625">
    <property type="protein sequence ID" value="UMM43285.1"/>
    <property type="molecule type" value="Genomic_DNA"/>
</dbReference>
<dbReference type="InterPro" id="IPR038386">
    <property type="entry name" value="Beta-thymosin_sf"/>
</dbReference>
<keyword evidence="6" id="KW-1185">Reference proteome</keyword>
<dbReference type="GO" id="GO:0003785">
    <property type="term" value="F:actin monomer binding"/>
    <property type="evidence" value="ECO:0007669"/>
    <property type="project" value="InterPro"/>
</dbReference>
<evidence type="ECO:0000256" key="3">
    <source>
        <dbReference type="ARBA" id="ARBA00022490"/>
    </source>
</evidence>
<dbReference type="Proteomes" id="UP000829354">
    <property type="component" value="Chromosome X"/>
</dbReference>
<dbReference type="FunFam" id="1.20.5.520:FF:000001">
    <property type="entry name" value="Thymosin beta"/>
    <property type="match status" value="1"/>
</dbReference>
<dbReference type="AlphaFoldDB" id="A0AAE9FCF0"/>
<protein>
    <recommendedName>
        <fullName evidence="7">Protein CBR-TTH-1</fullName>
    </recommendedName>
</protein>
<accession>A0AAE9FCF0</accession>
<evidence type="ECO:0000256" key="2">
    <source>
        <dbReference type="ARBA" id="ARBA00009511"/>
    </source>
</evidence>
<reference evidence="5 6" key="1">
    <citation type="submission" date="2022-04" db="EMBL/GenBank/DDBJ databases">
        <title>Chromosome-level reference genomes for two strains of Caenorhabditis briggsae: an improved platform for comparative genomics.</title>
        <authorList>
            <person name="Stevens L."/>
            <person name="Andersen E."/>
        </authorList>
    </citation>
    <scope>NUCLEOTIDE SEQUENCE [LARGE SCALE GENOMIC DNA]</scope>
    <source>
        <strain evidence="5">VX34</strain>
        <tissue evidence="5">Whole-organism</tissue>
    </source>
</reference>
<organism evidence="5 6">
    <name type="scientific">Caenorhabditis briggsae</name>
    <dbReference type="NCBI Taxonomy" id="6238"/>
    <lineage>
        <taxon>Eukaryota</taxon>
        <taxon>Metazoa</taxon>
        <taxon>Ecdysozoa</taxon>
        <taxon>Nematoda</taxon>
        <taxon>Chromadorea</taxon>
        <taxon>Rhabditida</taxon>
        <taxon>Rhabditina</taxon>
        <taxon>Rhabditomorpha</taxon>
        <taxon>Rhabditoidea</taxon>
        <taxon>Rhabditidae</taxon>
        <taxon>Peloderinae</taxon>
        <taxon>Caenorhabditis</taxon>
    </lineage>
</organism>
<evidence type="ECO:0000256" key="1">
    <source>
        <dbReference type="ARBA" id="ARBA00004245"/>
    </source>
</evidence>